<evidence type="ECO:0000313" key="6">
    <source>
        <dbReference type="Proteomes" id="UP000189911"/>
    </source>
</evidence>
<evidence type="ECO:0000256" key="3">
    <source>
        <dbReference type="ARBA" id="ARBA00019533"/>
    </source>
</evidence>
<organism evidence="5 6">
    <name type="scientific">Lachancea nothofagi CBS 11611</name>
    <dbReference type="NCBI Taxonomy" id="1266666"/>
    <lineage>
        <taxon>Eukaryota</taxon>
        <taxon>Fungi</taxon>
        <taxon>Dikarya</taxon>
        <taxon>Ascomycota</taxon>
        <taxon>Saccharomycotina</taxon>
        <taxon>Saccharomycetes</taxon>
        <taxon>Saccharomycetales</taxon>
        <taxon>Saccharomycetaceae</taxon>
        <taxon>Lachancea</taxon>
    </lineage>
</organism>
<dbReference type="AlphaFoldDB" id="A0A1G4KKP7"/>
<evidence type="ECO:0000313" key="5">
    <source>
        <dbReference type="EMBL" id="SCV04980.1"/>
    </source>
</evidence>
<dbReference type="InterPro" id="IPR031391">
    <property type="entry name" value="Swm2"/>
</dbReference>
<comment type="subcellular location">
    <subcellularLocation>
        <location evidence="1">Nucleus</location>
        <location evidence="1">Nucleolus</location>
    </subcellularLocation>
</comment>
<evidence type="ECO:0000256" key="2">
    <source>
        <dbReference type="ARBA" id="ARBA00010032"/>
    </source>
</evidence>
<dbReference type="Proteomes" id="UP000189911">
    <property type="component" value="Chromosome G"/>
</dbReference>
<sequence length="128" mass="14680">MDEIPRDHLLRFLETFTDINVIPIKLKLALPGYYKAISKDPELTDMAQKKCDSILQNLSDYSSEIVARCSQLRETIQAPQYPTNLIVEDINLQNVNDMPIISKDQHMANLIIEEIDLVDYVAESENTK</sequence>
<accession>A0A1G4KKP7</accession>
<dbReference type="OrthoDB" id="4033486at2759"/>
<keyword evidence="6" id="KW-1185">Reference proteome</keyword>
<dbReference type="EMBL" id="LT598453">
    <property type="protein sequence ID" value="SCV04980.1"/>
    <property type="molecule type" value="Genomic_DNA"/>
</dbReference>
<evidence type="ECO:0000256" key="1">
    <source>
        <dbReference type="ARBA" id="ARBA00004604"/>
    </source>
</evidence>
<reference evidence="6" key="1">
    <citation type="submission" date="2016-03" db="EMBL/GenBank/DDBJ databases">
        <authorList>
            <person name="Devillers Hugo."/>
        </authorList>
    </citation>
    <scope>NUCLEOTIDE SEQUENCE [LARGE SCALE GENOMIC DNA]</scope>
</reference>
<comment type="similarity">
    <text evidence="2">Belongs to the SWM2 family.</text>
</comment>
<gene>
    <name evidence="5" type="ORF">LANO_0G15852G</name>
</gene>
<dbReference type="Pfam" id="PF17083">
    <property type="entry name" value="Swm2"/>
    <property type="match status" value="1"/>
</dbReference>
<name>A0A1G4KKP7_9SACH</name>
<protein>
    <recommendedName>
        <fullName evidence="3">Nucleolar protein SWM2</fullName>
    </recommendedName>
</protein>
<proteinExistence type="inferred from homology"/>
<dbReference type="GO" id="GO:0005730">
    <property type="term" value="C:nucleolus"/>
    <property type="evidence" value="ECO:0007669"/>
    <property type="project" value="UniProtKB-SubCell"/>
</dbReference>
<keyword evidence="4" id="KW-0539">Nucleus</keyword>
<evidence type="ECO:0000256" key="4">
    <source>
        <dbReference type="ARBA" id="ARBA00023242"/>
    </source>
</evidence>